<protein>
    <submittedName>
        <fullName evidence="6">ATP-dependent helicase HrpB</fullName>
    </submittedName>
</protein>
<dbReference type="PROSITE" id="PS00690">
    <property type="entry name" value="DEAH_ATP_HELICASE"/>
    <property type="match status" value="1"/>
</dbReference>
<dbReference type="SMART" id="SM00487">
    <property type="entry name" value="DEXDc"/>
    <property type="match status" value="1"/>
</dbReference>
<evidence type="ECO:0000313" key="7">
    <source>
        <dbReference type="Proteomes" id="UP000250080"/>
    </source>
</evidence>
<name>A0A0A8P3Y5_9ACTN</name>
<dbReference type="PANTHER" id="PTHR43519">
    <property type="entry name" value="ATP-DEPENDENT RNA HELICASE HRPB"/>
    <property type="match status" value="1"/>
</dbReference>
<dbReference type="SMART" id="SM00490">
    <property type="entry name" value="HELICc"/>
    <property type="match status" value="1"/>
</dbReference>
<dbReference type="Pfam" id="PF24473">
    <property type="entry name" value="CON_HrpB"/>
    <property type="match status" value="1"/>
</dbReference>
<dbReference type="PIRSF" id="PIRSF005496">
    <property type="entry name" value="ATP_hel_hrpB"/>
    <property type="match status" value="1"/>
</dbReference>
<reference evidence="6 7" key="1">
    <citation type="submission" date="2016-09" db="EMBL/GenBank/DDBJ databases">
        <authorList>
            <person name="Laine KS P."/>
        </authorList>
    </citation>
    <scope>NUCLEOTIDE SEQUENCE [LARGE SCALE GENOMIC DNA]</scope>
    <source>
        <strain evidence="6">PFRJS-23</strain>
    </source>
</reference>
<dbReference type="NCBIfam" id="TIGR01970">
    <property type="entry name" value="DEAH_box_HrpB"/>
    <property type="match status" value="1"/>
</dbReference>
<sequence length="873" mass="92153">MACGRETLPNVFDLDRIAAGLPVGGRLDELAAALTAPDARLVVQAPPGSGKTTVVPPLAAHHHAGRVVVTQPRRIAARAAAHRLAELSGTALGREVGFTVRGESRRSDATRVEFVTTGVLVNRVLRDPELAGVGTVILDEVHERRLDTDLAFAMVHDVADLRDDLALIAMSATLDAQRWASLLGTGTPAPVVDVPGALFPLSVEWAPPPSGVLPTYGGHLDNAFAAHLARVTAATLAQHHAADGAPASALVFVPGARDVDQLIGLLRHEPGLAGDIEVAGLYGSMAAREQDAVLRGGGRPRVIVSTAVAESSLTVPGVRIVVDAGLSREPRLDATRGVTGLVTVRESRASADQRAGRAARLGPGVAVRCFARDEWAGMSAEATAEASVSDLAGAALTLACWGSARGQGMTLPDPLPSDALDRAIATLRGLGALDARERPTALGRRLSTLPLDPRLGRALLVGAARIGPSRAGKVMAMLASDERVPDGDLMVQWRALSSGRSPAARRWRHEATRLERMARGSDGRPGSASGAPLSDQAAVGLLAALARPDWIARRREPGGRAYLTASGTGVDLLRESSLVHSEWLAISELTRLDTRTGPARAAHASGSLVRAATALGEQTALDAGADLLDEQDTATWDPATGRVQTRRQRALGAIVLSSTPVRTRAAAAAGAALAALPQVGLGIDEPGLLRWSDGAVGLRNRLAFLHSVDASAWPDVSQPALVARADTWLARPLHTTGSTFDVDVTTALRTLLDWRQLAELDRAAPERLPVPTGSQVRVRYPSPESGEQKPVLAVKLQECFGMRTTPRVSGVPVLMELLSPARRPLAITDDLESFWVNVYPQVRAENRRRYAKHPWPEDPLTAPPRRGTTRSGR</sequence>
<dbReference type="GO" id="GO:0016787">
    <property type="term" value="F:hydrolase activity"/>
    <property type="evidence" value="ECO:0007669"/>
    <property type="project" value="UniProtKB-KW"/>
</dbReference>
<dbReference type="InterPro" id="IPR011545">
    <property type="entry name" value="DEAD/DEAH_box_helicase_dom"/>
</dbReference>
<dbReference type="GO" id="GO:0004386">
    <property type="term" value="F:helicase activity"/>
    <property type="evidence" value="ECO:0007669"/>
    <property type="project" value="UniProtKB-KW"/>
</dbReference>
<evidence type="ECO:0000256" key="2">
    <source>
        <dbReference type="ARBA" id="ARBA00022801"/>
    </source>
</evidence>
<dbReference type="InterPro" id="IPR001650">
    <property type="entry name" value="Helicase_C-like"/>
</dbReference>
<evidence type="ECO:0000256" key="5">
    <source>
        <dbReference type="SAM" id="MobiDB-lite"/>
    </source>
</evidence>
<dbReference type="Pfam" id="PF00271">
    <property type="entry name" value="Helicase_C"/>
    <property type="match status" value="1"/>
</dbReference>
<dbReference type="PROSITE" id="PS51194">
    <property type="entry name" value="HELICASE_CTER"/>
    <property type="match status" value="1"/>
</dbReference>
<dbReference type="SUPFAM" id="SSF52540">
    <property type="entry name" value="P-loop containing nucleoside triphosphate hydrolases"/>
    <property type="match status" value="1"/>
</dbReference>
<keyword evidence="1" id="KW-0547">Nucleotide-binding</keyword>
<dbReference type="PROSITE" id="PS51192">
    <property type="entry name" value="HELICASE_ATP_BIND_1"/>
    <property type="match status" value="1"/>
</dbReference>
<dbReference type="Pfam" id="PF00270">
    <property type="entry name" value="DEAD"/>
    <property type="match status" value="1"/>
</dbReference>
<accession>A0A0A8P3Y5</accession>
<dbReference type="InterPro" id="IPR010225">
    <property type="entry name" value="HrpB"/>
</dbReference>
<dbReference type="InterPro" id="IPR002464">
    <property type="entry name" value="DNA/RNA_helicase_DEAH_CS"/>
</dbReference>
<dbReference type="InterPro" id="IPR056329">
    <property type="entry name" value="CON_HrpB"/>
</dbReference>
<dbReference type="PANTHER" id="PTHR43519:SF1">
    <property type="entry name" value="ATP-DEPENDENT RNA HELICASE HRPB"/>
    <property type="match status" value="1"/>
</dbReference>
<dbReference type="CDD" id="cd18791">
    <property type="entry name" value="SF2_C_RHA"/>
    <property type="match status" value="1"/>
</dbReference>
<organism evidence="6 7">
    <name type="scientific">Propionibacterium freudenreichii</name>
    <dbReference type="NCBI Taxonomy" id="1744"/>
    <lineage>
        <taxon>Bacteria</taxon>
        <taxon>Bacillati</taxon>
        <taxon>Actinomycetota</taxon>
        <taxon>Actinomycetes</taxon>
        <taxon>Propionibacteriales</taxon>
        <taxon>Propionibacteriaceae</taxon>
        <taxon>Propionibacterium</taxon>
    </lineage>
</organism>
<dbReference type="GO" id="GO:0005524">
    <property type="term" value="F:ATP binding"/>
    <property type="evidence" value="ECO:0007669"/>
    <property type="project" value="UniProtKB-KW"/>
</dbReference>
<dbReference type="Gene3D" id="3.40.50.300">
    <property type="entry name" value="P-loop containing nucleotide triphosphate hydrolases"/>
    <property type="match status" value="2"/>
</dbReference>
<dbReference type="SMART" id="SM00847">
    <property type="entry name" value="HA2"/>
    <property type="match status" value="1"/>
</dbReference>
<dbReference type="EMBL" id="LT618793">
    <property type="protein sequence ID" value="SCQ81018.1"/>
    <property type="molecule type" value="Genomic_DNA"/>
</dbReference>
<keyword evidence="3 6" id="KW-0347">Helicase</keyword>
<dbReference type="InterPro" id="IPR007502">
    <property type="entry name" value="Helicase-assoc_dom"/>
</dbReference>
<dbReference type="GO" id="GO:0003676">
    <property type="term" value="F:nucleic acid binding"/>
    <property type="evidence" value="ECO:0007669"/>
    <property type="project" value="InterPro"/>
</dbReference>
<evidence type="ECO:0000256" key="4">
    <source>
        <dbReference type="ARBA" id="ARBA00022840"/>
    </source>
</evidence>
<keyword evidence="2" id="KW-0378">Hydrolase</keyword>
<evidence type="ECO:0000256" key="1">
    <source>
        <dbReference type="ARBA" id="ARBA00022741"/>
    </source>
</evidence>
<dbReference type="Pfam" id="PF08482">
    <property type="entry name" value="HrpB_C"/>
    <property type="match status" value="1"/>
</dbReference>
<dbReference type="InterPro" id="IPR014001">
    <property type="entry name" value="Helicase_ATP-bd"/>
</dbReference>
<dbReference type="InterPro" id="IPR013689">
    <property type="entry name" value="RNA_helicase_ATP-dep_HrpB_C"/>
</dbReference>
<evidence type="ECO:0000313" key="6">
    <source>
        <dbReference type="EMBL" id="SCQ81018.1"/>
    </source>
</evidence>
<proteinExistence type="predicted"/>
<dbReference type="Proteomes" id="UP000250080">
    <property type="component" value="Chromosome I"/>
</dbReference>
<dbReference type="AlphaFoldDB" id="A0A0A8P3Y5"/>
<gene>
    <name evidence="6" type="ORF">PFR_JS23_1820</name>
</gene>
<feature type="region of interest" description="Disordered" evidence="5">
    <location>
        <begin position="853"/>
        <end position="873"/>
    </location>
</feature>
<dbReference type="InterPro" id="IPR027417">
    <property type="entry name" value="P-loop_NTPase"/>
</dbReference>
<evidence type="ECO:0000256" key="3">
    <source>
        <dbReference type="ARBA" id="ARBA00022806"/>
    </source>
</evidence>
<keyword evidence="4" id="KW-0067">ATP-binding</keyword>
<dbReference type="Gene3D" id="1.20.120.1080">
    <property type="match status" value="1"/>
</dbReference>